<dbReference type="InterPro" id="IPR003593">
    <property type="entry name" value="AAA+_ATPase"/>
</dbReference>
<dbReference type="OrthoDB" id="6500128at2759"/>
<keyword evidence="7 11" id="KW-1133">Transmembrane helix</keyword>
<dbReference type="SUPFAM" id="SSF52540">
    <property type="entry name" value="P-loop containing nucleoside triphosphate hydrolases"/>
    <property type="match status" value="2"/>
</dbReference>
<dbReference type="CDD" id="cd03244">
    <property type="entry name" value="ABCC_MRP_domain2"/>
    <property type="match status" value="1"/>
</dbReference>
<dbReference type="GO" id="GO:0016887">
    <property type="term" value="F:ATP hydrolysis activity"/>
    <property type="evidence" value="ECO:0007669"/>
    <property type="project" value="InterPro"/>
</dbReference>
<dbReference type="Gene3D" id="1.20.1560.10">
    <property type="entry name" value="ABC transporter type 1, transmembrane domain"/>
    <property type="match status" value="1"/>
</dbReference>
<dbReference type="InterPro" id="IPR050173">
    <property type="entry name" value="ABC_transporter_C-like"/>
</dbReference>
<dbReference type="FunFam" id="1.20.1560.10:FF:000013">
    <property type="entry name" value="ABC transporter C family member 2"/>
    <property type="match status" value="1"/>
</dbReference>
<evidence type="ECO:0000256" key="1">
    <source>
        <dbReference type="ARBA" id="ARBA00004141"/>
    </source>
</evidence>
<feature type="domain" description="ABC transmembrane type-1" evidence="13">
    <location>
        <begin position="427"/>
        <end position="715"/>
    </location>
</feature>
<dbReference type="AlphaFoldDB" id="A0A1R1PN92"/>
<dbReference type="GO" id="GO:0005524">
    <property type="term" value="F:ATP binding"/>
    <property type="evidence" value="ECO:0007669"/>
    <property type="project" value="UniProtKB-KW"/>
</dbReference>
<dbReference type="EMBL" id="LSSK01000666">
    <property type="protein sequence ID" value="OMH82429.1"/>
    <property type="molecule type" value="Genomic_DNA"/>
</dbReference>
<evidence type="ECO:0000256" key="10">
    <source>
        <dbReference type="SAM" id="MobiDB-lite"/>
    </source>
</evidence>
<dbReference type="InterPro" id="IPR036640">
    <property type="entry name" value="ABC1_TM_sf"/>
</dbReference>
<feature type="transmembrane region" description="Helical" evidence="11">
    <location>
        <begin position="425"/>
        <end position="446"/>
    </location>
</feature>
<feature type="transmembrane region" description="Helical" evidence="11">
    <location>
        <begin position="548"/>
        <end position="581"/>
    </location>
</feature>
<evidence type="ECO:0000313" key="15">
    <source>
        <dbReference type="EMBL" id="OMH82865.1"/>
    </source>
</evidence>
<dbReference type="PROSITE" id="PS50929">
    <property type="entry name" value="ABC_TM1F"/>
    <property type="match status" value="1"/>
</dbReference>
<keyword evidence="3 11" id="KW-0812">Transmembrane</keyword>
<evidence type="ECO:0000256" key="2">
    <source>
        <dbReference type="ARBA" id="ARBA00022448"/>
    </source>
</evidence>
<feature type="region of interest" description="Disordered" evidence="10">
    <location>
        <begin position="38"/>
        <end position="81"/>
    </location>
</feature>
<keyword evidence="6" id="KW-0067">ATP-binding</keyword>
<dbReference type="InterPro" id="IPR017871">
    <property type="entry name" value="ABC_transporter-like_CS"/>
</dbReference>
<evidence type="ECO:0000256" key="6">
    <source>
        <dbReference type="ARBA" id="ARBA00022840"/>
    </source>
</evidence>
<evidence type="ECO:0000259" key="13">
    <source>
        <dbReference type="PROSITE" id="PS50929"/>
    </source>
</evidence>
<dbReference type="InterPro" id="IPR011527">
    <property type="entry name" value="ABC1_TM_dom"/>
</dbReference>
<dbReference type="Gene3D" id="3.40.50.300">
    <property type="entry name" value="P-loop containing nucleotide triphosphate hydrolases"/>
    <property type="match status" value="2"/>
</dbReference>
<proteinExistence type="predicted"/>
<keyword evidence="4" id="KW-0677">Repeat</keyword>
<dbReference type="Pfam" id="PF00005">
    <property type="entry name" value="ABC_tran"/>
    <property type="match status" value="2"/>
</dbReference>
<dbReference type="PANTHER" id="PTHR24223:SF353">
    <property type="entry name" value="ABC TRANSPORTER ATP-BINDING PROTEIN_PERMEASE VMR1-RELATED"/>
    <property type="match status" value="1"/>
</dbReference>
<feature type="domain" description="ABC transporter" evidence="12">
    <location>
        <begin position="760"/>
        <end position="981"/>
    </location>
</feature>
<feature type="region of interest" description="Disordered" evidence="10">
    <location>
        <begin position="315"/>
        <end position="403"/>
    </location>
</feature>
<keyword evidence="16" id="KW-1185">Reference proteome</keyword>
<dbReference type="CDD" id="cd18604">
    <property type="entry name" value="ABC_6TM_VMR1_D2_like"/>
    <property type="match status" value="1"/>
</dbReference>
<dbReference type="CDD" id="cd03250">
    <property type="entry name" value="ABCC_MRP_domain1"/>
    <property type="match status" value="1"/>
</dbReference>
<dbReference type="EMBL" id="LSSK01000574">
    <property type="protein sequence ID" value="OMH82865.1"/>
    <property type="molecule type" value="Genomic_DNA"/>
</dbReference>
<dbReference type="SMART" id="SM00382">
    <property type="entry name" value="AAA"/>
    <property type="match status" value="2"/>
</dbReference>
<comment type="subcellular location">
    <subcellularLocation>
        <location evidence="1">Membrane</location>
        <topology evidence="1">Multi-pass membrane protein</topology>
    </subcellularLocation>
</comment>
<evidence type="ECO:0000256" key="7">
    <source>
        <dbReference type="ARBA" id="ARBA00022989"/>
    </source>
</evidence>
<dbReference type="FunFam" id="3.40.50.300:FF:001172">
    <property type="entry name" value="Cystic fibrosis transmembrane conductance regulator"/>
    <property type="match status" value="1"/>
</dbReference>
<dbReference type="InterPro" id="IPR027417">
    <property type="entry name" value="P-loop_NTPase"/>
</dbReference>
<feature type="compositionally biased region" description="Basic residues" evidence="10">
    <location>
        <begin position="319"/>
        <end position="334"/>
    </location>
</feature>
<dbReference type="SUPFAM" id="SSF90123">
    <property type="entry name" value="ABC transporter transmembrane region"/>
    <property type="match status" value="1"/>
</dbReference>
<evidence type="ECO:0000259" key="12">
    <source>
        <dbReference type="PROSITE" id="PS50893"/>
    </source>
</evidence>
<reference evidence="14" key="1">
    <citation type="submission" date="2017-01" db="EMBL/GenBank/DDBJ databases">
        <authorList>
            <person name="Mah S.A."/>
            <person name="Swanson W.J."/>
            <person name="Moy G.W."/>
            <person name="Vacquier V.D."/>
        </authorList>
    </citation>
    <scope>NUCLEOTIDE SEQUENCE [LARGE SCALE GENOMIC DNA]</scope>
    <source>
        <strain evidence="14">COL-18-3</strain>
    </source>
</reference>
<keyword evidence="8 11" id="KW-0472">Membrane</keyword>
<reference evidence="16" key="2">
    <citation type="submission" date="2017-01" db="EMBL/GenBank/DDBJ databases">
        <authorList>
            <person name="Wang Y."/>
            <person name="White M."/>
            <person name="Kvist S."/>
            <person name="Moncalvo J.-M."/>
        </authorList>
    </citation>
    <scope>NUCLEOTIDE SEQUENCE [LARGE SCALE GENOMIC DNA]</scope>
    <source>
        <strain evidence="16">COL-18-3</strain>
    </source>
</reference>
<dbReference type="GO" id="GO:0016020">
    <property type="term" value="C:membrane"/>
    <property type="evidence" value="ECO:0007669"/>
    <property type="project" value="UniProtKB-SubCell"/>
</dbReference>
<evidence type="ECO:0000256" key="11">
    <source>
        <dbReference type="SAM" id="Phobius"/>
    </source>
</evidence>
<gene>
    <name evidence="15" type="ORF">AX774_g3643</name>
    <name evidence="14" type="ORF">AX774_g4086</name>
</gene>
<sequence length="987" mass="109441">MKRKHTSESSDSSKDAATRNEYDFGFIDATLSWDYSRSQKKDKADENTPLLTPAGTPSSSTTVSLSANDENSHGSIGSDGDKKSNFKLRNLNIKFPKNKLTIIAGKIGSGKTSILRALIGEMKLVDGYIKYPTATTSTVMATHPGLGMNAMIGYVPQESWLRNATVRDNILFGSEYDVERYEQVLKMTALKADFRQLVNGDQSQVGERGITLSGGQKQRISLARALYSQAQYLLLDDVLSAVDSQTAHHIVHSCFDPSSRNKIMEGRTVVLVTHMIDLVVNYAGWVVVMKEGKVVEQGSDTSKFTYLSSISFENNQPAKSKRKGKSKKSKGTAAKRRESDKNEPSTLQKADQMTEDQYNKQRHEQKLLAASQPSSHGLAGTDGPVFVGNEEDGEEEGEGEEEREYGSLKLNVWKTYLTSLGGSNFWITVVVLAIASRLMYIFQNYWIRIWLQQPQSGDNDKNIRTALYYLQVYLLIGLIFIALQQLSNYVLFKGGLRSSRDVHLRLIRSVANAIPSFFDVTPVGRILNRFSRDTMRLDERTVENFSYMLVNVISSFTVLAVIVSVVPMFVVVAALIAVFFVKSSIKYLTATREVKRLDSNTISPLISIFVELGGSGSSVIRCFNKSHDYILEVARRVDTNNRSYYLEWALNRWIGVTTDSIGSLVGFFSALLIVLAVDFAEGGIDAGLAGFTLSYALTFSSHVMWIVRDYGELELSMNCMERISQYFEDRLPQQIQILSATPPQLNTIDDTSAWPSTGELVVKNLCVKYDSSKTLALKNISFTLPAGKTLAVVGRTGSGKSTLTLALLRLVESMQGSQILIDGVDIASVSLSQLRQSITIIPQDPLLFSGSLRHNLDLFDEYTNEYILNAIEQTNLFHGTNIDSLDFMIQEKGSNLSTGQKQLVSLTRALLRKSKIIILDEATASIDYHTERSLISAIKSLNSVHGCSIITIAHRLNTVIDYDYTMVLDKGTLSSFVLNKTSGGTTE</sequence>
<evidence type="ECO:0000313" key="16">
    <source>
        <dbReference type="Proteomes" id="UP000188320"/>
    </source>
</evidence>
<dbReference type="PROSITE" id="PS50893">
    <property type="entry name" value="ABC_TRANSPORTER_2"/>
    <property type="match status" value="2"/>
</dbReference>
<feature type="compositionally biased region" description="Acidic residues" evidence="10">
    <location>
        <begin position="389"/>
        <end position="403"/>
    </location>
</feature>
<dbReference type="PANTHER" id="PTHR24223">
    <property type="entry name" value="ATP-BINDING CASSETTE SUB-FAMILY C"/>
    <property type="match status" value="1"/>
</dbReference>
<evidence type="ECO:0000256" key="8">
    <source>
        <dbReference type="ARBA" id="ARBA00023136"/>
    </source>
</evidence>
<dbReference type="InterPro" id="IPR003439">
    <property type="entry name" value="ABC_transporter-like_ATP-bd"/>
</dbReference>
<feature type="domain" description="ABC transporter" evidence="12">
    <location>
        <begin position="67"/>
        <end position="316"/>
    </location>
</feature>
<comment type="caution">
    <text evidence="14">The sequence shown here is derived from an EMBL/GenBank/DDBJ whole genome shotgun (WGS) entry which is preliminary data.</text>
</comment>
<dbReference type="Proteomes" id="UP000188320">
    <property type="component" value="Unassembled WGS sequence"/>
</dbReference>
<dbReference type="GO" id="GO:0140359">
    <property type="term" value="F:ABC-type transporter activity"/>
    <property type="evidence" value="ECO:0007669"/>
    <property type="project" value="InterPro"/>
</dbReference>
<dbReference type="Pfam" id="PF00664">
    <property type="entry name" value="ABC_membrane"/>
    <property type="match status" value="1"/>
</dbReference>
<feature type="transmembrane region" description="Helical" evidence="11">
    <location>
        <begin position="467"/>
        <end position="486"/>
    </location>
</feature>
<evidence type="ECO:0000256" key="9">
    <source>
        <dbReference type="ARBA" id="ARBA00023180"/>
    </source>
</evidence>
<name>A0A1R1PN92_ZANCU</name>
<organism evidence="14 16">
    <name type="scientific">Zancudomyces culisetae</name>
    <name type="common">Gut fungus</name>
    <name type="synonym">Smittium culisetae</name>
    <dbReference type="NCBI Taxonomy" id="1213189"/>
    <lineage>
        <taxon>Eukaryota</taxon>
        <taxon>Fungi</taxon>
        <taxon>Fungi incertae sedis</taxon>
        <taxon>Zoopagomycota</taxon>
        <taxon>Kickxellomycotina</taxon>
        <taxon>Harpellomycetes</taxon>
        <taxon>Harpellales</taxon>
        <taxon>Legeriomycetaceae</taxon>
        <taxon>Zancudomyces</taxon>
    </lineage>
</organism>
<feature type="transmembrane region" description="Helical" evidence="11">
    <location>
        <begin position="661"/>
        <end position="680"/>
    </location>
</feature>
<feature type="compositionally biased region" description="Polar residues" evidence="10">
    <location>
        <begin position="55"/>
        <end position="75"/>
    </location>
</feature>
<evidence type="ECO:0000313" key="14">
    <source>
        <dbReference type="EMBL" id="OMH82429.1"/>
    </source>
</evidence>
<evidence type="ECO:0000256" key="3">
    <source>
        <dbReference type="ARBA" id="ARBA00022692"/>
    </source>
</evidence>
<keyword evidence="2" id="KW-0813">Transport</keyword>
<evidence type="ECO:0000256" key="5">
    <source>
        <dbReference type="ARBA" id="ARBA00022741"/>
    </source>
</evidence>
<protein>
    <submittedName>
        <fullName evidence="14">ATP-dependent bile acid permease</fullName>
    </submittedName>
</protein>
<dbReference type="PROSITE" id="PS00211">
    <property type="entry name" value="ABC_TRANSPORTER_1"/>
    <property type="match status" value="1"/>
</dbReference>
<keyword evidence="5" id="KW-0547">Nucleotide-binding</keyword>
<accession>A0A1R1PN92</accession>
<evidence type="ECO:0000256" key="4">
    <source>
        <dbReference type="ARBA" id="ARBA00022737"/>
    </source>
</evidence>
<feature type="compositionally biased region" description="Basic and acidic residues" evidence="10">
    <location>
        <begin position="357"/>
        <end position="366"/>
    </location>
</feature>
<keyword evidence="9" id="KW-0325">Glycoprotein</keyword>